<reference evidence="1" key="1">
    <citation type="journal article" date="2022" name="Int. J. Mol. Sci.">
        <title>Draft Genome of Tanacetum Coccineum: Genomic Comparison of Closely Related Tanacetum-Family Plants.</title>
        <authorList>
            <person name="Yamashiro T."/>
            <person name="Shiraishi A."/>
            <person name="Nakayama K."/>
            <person name="Satake H."/>
        </authorList>
    </citation>
    <scope>NUCLEOTIDE SEQUENCE</scope>
</reference>
<dbReference type="Proteomes" id="UP001151760">
    <property type="component" value="Unassembled WGS sequence"/>
</dbReference>
<dbReference type="PANTHER" id="PTHR46148:SF59">
    <property type="entry name" value="NUCLEOTIDYLTRANSFERASE, RIBONUCLEASE H"/>
    <property type="match status" value="1"/>
</dbReference>
<name>A0ABQ4XDD3_9ASTR</name>
<evidence type="ECO:0000313" key="1">
    <source>
        <dbReference type="EMBL" id="GJS63281.1"/>
    </source>
</evidence>
<accession>A0ABQ4XDD3</accession>
<evidence type="ECO:0000313" key="2">
    <source>
        <dbReference type="Proteomes" id="UP001151760"/>
    </source>
</evidence>
<gene>
    <name evidence="1" type="ORF">Tco_0677845</name>
</gene>
<sequence>MEGSVGHMFFGLKLEKFGRLDQNWYKRQQIRVEVGDKVMLEVSSWKDVVHFGKKEMLAPRYKYLADTNLHVHLEEIKVDKTLRFVEEPVKIIEREVKSLKRSRIPIVKSIGTRSKVMRIS</sequence>
<protein>
    <submittedName>
        <fullName evidence="1">Uncharacterized protein</fullName>
    </submittedName>
</protein>
<organism evidence="1 2">
    <name type="scientific">Tanacetum coccineum</name>
    <dbReference type="NCBI Taxonomy" id="301880"/>
    <lineage>
        <taxon>Eukaryota</taxon>
        <taxon>Viridiplantae</taxon>
        <taxon>Streptophyta</taxon>
        <taxon>Embryophyta</taxon>
        <taxon>Tracheophyta</taxon>
        <taxon>Spermatophyta</taxon>
        <taxon>Magnoliopsida</taxon>
        <taxon>eudicotyledons</taxon>
        <taxon>Gunneridae</taxon>
        <taxon>Pentapetalae</taxon>
        <taxon>asterids</taxon>
        <taxon>campanulids</taxon>
        <taxon>Asterales</taxon>
        <taxon>Asteraceae</taxon>
        <taxon>Asteroideae</taxon>
        <taxon>Anthemideae</taxon>
        <taxon>Anthemidinae</taxon>
        <taxon>Tanacetum</taxon>
    </lineage>
</organism>
<proteinExistence type="predicted"/>
<keyword evidence="2" id="KW-1185">Reference proteome</keyword>
<reference evidence="1" key="2">
    <citation type="submission" date="2022-01" db="EMBL/GenBank/DDBJ databases">
        <authorList>
            <person name="Yamashiro T."/>
            <person name="Shiraishi A."/>
            <person name="Satake H."/>
            <person name="Nakayama K."/>
        </authorList>
    </citation>
    <scope>NUCLEOTIDE SEQUENCE</scope>
</reference>
<comment type="caution">
    <text evidence="1">The sequence shown here is derived from an EMBL/GenBank/DDBJ whole genome shotgun (WGS) entry which is preliminary data.</text>
</comment>
<dbReference type="PANTHER" id="PTHR46148">
    <property type="entry name" value="CHROMO DOMAIN-CONTAINING PROTEIN"/>
    <property type="match status" value="1"/>
</dbReference>
<dbReference type="EMBL" id="BQNB010009419">
    <property type="protein sequence ID" value="GJS63281.1"/>
    <property type="molecule type" value="Genomic_DNA"/>
</dbReference>